<comment type="subcellular location">
    <subcellularLocation>
        <location evidence="1">Mitochondrion inner membrane</location>
        <topology evidence="1">Multi-pass membrane protein</topology>
    </subcellularLocation>
</comment>
<dbReference type="InterPro" id="IPR044677">
    <property type="entry name" value="SLC25A3/Pic2/Mir1-like"/>
</dbReference>
<reference evidence="18" key="2">
    <citation type="submission" date="2025-08" db="UniProtKB">
        <authorList>
            <consortium name="Ensembl"/>
        </authorList>
    </citation>
    <scope>IDENTIFICATION</scope>
</reference>
<dbReference type="Gene3D" id="1.50.40.10">
    <property type="entry name" value="Mitochondrial carrier domain"/>
    <property type="match status" value="1"/>
</dbReference>
<comment type="similarity">
    <text evidence="2 17">Belongs to the mitochondrial carrier (TC 2.A.29) family.</text>
</comment>
<protein>
    <recommendedName>
        <fullName evidence="11">Solute carrier family 25 member 3</fullName>
    </recommendedName>
    <alternativeName>
        <fullName evidence="13">Phosphate carrier protein, mitochondrial</fullName>
    </alternativeName>
    <alternativeName>
        <fullName evidence="12">Phosphate transport protein</fullName>
    </alternativeName>
</protein>
<dbReference type="GeneTree" id="ENSGT00390000008708"/>
<evidence type="ECO:0000256" key="13">
    <source>
        <dbReference type="ARBA" id="ARBA00035382"/>
    </source>
</evidence>
<dbReference type="Proteomes" id="UP000314987">
    <property type="component" value="Unassembled WGS sequence"/>
</dbReference>
<dbReference type="SUPFAM" id="SSF103506">
    <property type="entry name" value="Mitochondrial carrier"/>
    <property type="match status" value="1"/>
</dbReference>
<evidence type="ECO:0000256" key="14">
    <source>
        <dbReference type="ARBA" id="ARBA00045773"/>
    </source>
</evidence>
<evidence type="ECO:0000256" key="4">
    <source>
        <dbReference type="ARBA" id="ARBA00022692"/>
    </source>
</evidence>
<dbReference type="GO" id="GO:0005315">
    <property type="term" value="F:phosphate transmembrane transporter activity"/>
    <property type="evidence" value="ECO:0007669"/>
    <property type="project" value="InterPro"/>
</dbReference>
<evidence type="ECO:0000256" key="10">
    <source>
        <dbReference type="ARBA" id="ARBA00024212"/>
    </source>
</evidence>
<comment type="function">
    <text evidence="14">Inorganic ion transporter that transports phosphate or copper ions across the mitochondrial inner membrane into the matrix compartment. Mediates proton-coupled symport of phosphate ions necessary for mitochondrial oxidative phosphorylation of ADP to ATP. Transports copper ions probably in the form of anionic copper(I) complexes to maintain mitochondrial matrix copper pool and to supply copper for cytochrome C oxidase complex assembly. May also play a role in regulation of the mitochondrial permeability transition pore (mPTP).</text>
</comment>
<evidence type="ECO:0000256" key="5">
    <source>
        <dbReference type="ARBA" id="ARBA00022737"/>
    </source>
</evidence>
<name>A0A4X2KTB1_VOMUR</name>
<dbReference type="InterPro" id="IPR018108">
    <property type="entry name" value="MCP_transmembrane"/>
</dbReference>
<keyword evidence="6" id="KW-0999">Mitochondrion inner membrane</keyword>
<dbReference type="GO" id="GO:1990547">
    <property type="term" value="P:mitochondrial phosphate ion transmembrane transport"/>
    <property type="evidence" value="ECO:0007669"/>
    <property type="project" value="InterPro"/>
</dbReference>
<reference evidence="19" key="1">
    <citation type="submission" date="2018-12" db="EMBL/GenBank/DDBJ databases">
        <authorList>
            <person name="Yazar S."/>
        </authorList>
    </citation>
    <scope>NUCLEOTIDE SEQUENCE [LARGE SCALE GENOMIC DNA]</scope>
</reference>
<keyword evidence="19" id="KW-1185">Reference proteome</keyword>
<evidence type="ECO:0000256" key="12">
    <source>
        <dbReference type="ARBA" id="ARBA00031327"/>
    </source>
</evidence>
<evidence type="ECO:0000256" key="17">
    <source>
        <dbReference type="RuleBase" id="RU000488"/>
    </source>
</evidence>
<dbReference type="PROSITE" id="PS50920">
    <property type="entry name" value="SOLCAR"/>
    <property type="match status" value="1"/>
</dbReference>
<dbReference type="AlphaFoldDB" id="A0A4X2KTB1"/>
<evidence type="ECO:0000256" key="15">
    <source>
        <dbReference type="ARBA" id="ARBA00049011"/>
    </source>
</evidence>
<evidence type="ECO:0000256" key="3">
    <source>
        <dbReference type="ARBA" id="ARBA00022448"/>
    </source>
</evidence>
<dbReference type="InterPro" id="IPR023395">
    <property type="entry name" value="MCP_dom_sf"/>
</dbReference>
<evidence type="ECO:0000256" key="2">
    <source>
        <dbReference type="ARBA" id="ARBA00006375"/>
    </source>
</evidence>
<evidence type="ECO:0000256" key="9">
    <source>
        <dbReference type="ARBA" id="ARBA00023136"/>
    </source>
</evidence>
<proteinExistence type="inferred from homology"/>
<comment type="subunit">
    <text evidence="10">Interacts with PPIF; the interaction is impaired by CsA.</text>
</comment>
<evidence type="ECO:0000256" key="8">
    <source>
        <dbReference type="ARBA" id="ARBA00023128"/>
    </source>
</evidence>
<reference evidence="18" key="3">
    <citation type="submission" date="2025-09" db="UniProtKB">
        <authorList>
            <consortium name="Ensembl"/>
        </authorList>
    </citation>
    <scope>IDENTIFICATION</scope>
</reference>
<dbReference type="STRING" id="29139.ENSVURP00010012545"/>
<dbReference type="Pfam" id="PF00153">
    <property type="entry name" value="Mito_carr"/>
    <property type="match status" value="1"/>
</dbReference>
<keyword evidence="4 16" id="KW-0812">Transmembrane</keyword>
<accession>A0A4X2KTB1</accession>
<dbReference type="GO" id="GO:0005743">
    <property type="term" value="C:mitochondrial inner membrane"/>
    <property type="evidence" value="ECO:0007669"/>
    <property type="project" value="UniProtKB-SubCell"/>
</dbReference>
<sequence>VYARGCPHPWHIWHAPSPSMLRTCSSGSMRLTPALRGPRTHPAAATVEEYSCKYGYMKFYALCGTGGVLSCGLTHTAVVPLDLVKCRMQVDPQKYKGIFHGFCITLREDGVCGLDKGGAPMFIGYSVHGLCKFGSYEVFNVLYTNIIGEENSHLCHTSLYLAASDSAEFFADIVLDFIEAAKVDPARLCQHPEGGCSKNV</sequence>
<keyword evidence="3 17" id="KW-0813">Transport</keyword>
<keyword evidence="9 16" id="KW-0472">Membrane</keyword>
<dbReference type="Ensembl" id="ENSVURT00010014279.1">
    <property type="protein sequence ID" value="ENSVURP00010012545.1"/>
    <property type="gene ID" value="ENSVURG00010009692.1"/>
</dbReference>
<evidence type="ECO:0000313" key="18">
    <source>
        <dbReference type="Ensembl" id="ENSVURP00010012545.1"/>
    </source>
</evidence>
<comment type="catalytic activity">
    <reaction evidence="15">
        <text>phosphate(in) + H(+)(in) = phosphate(out) + H(+)(out)</text>
        <dbReference type="Rhea" id="RHEA:29939"/>
        <dbReference type="ChEBI" id="CHEBI:15378"/>
        <dbReference type="ChEBI" id="CHEBI:43474"/>
    </reaction>
    <physiologicalReaction direction="right-to-left" evidence="15">
        <dbReference type="Rhea" id="RHEA:29941"/>
    </physiologicalReaction>
</comment>
<dbReference type="OMA" id="WHIWHAP"/>
<evidence type="ECO:0000256" key="6">
    <source>
        <dbReference type="ARBA" id="ARBA00022792"/>
    </source>
</evidence>
<keyword evidence="8" id="KW-0496">Mitochondrion</keyword>
<keyword evidence="5" id="KW-0677">Repeat</keyword>
<evidence type="ECO:0000313" key="19">
    <source>
        <dbReference type="Proteomes" id="UP000314987"/>
    </source>
</evidence>
<evidence type="ECO:0000256" key="16">
    <source>
        <dbReference type="PROSITE-ProRule" id="PRU00282"/>
    </source>
</evidence>
<evidence type="ECO:0000256" key="7">
    <source>
        <dbReference type="ARBA" id="ARBA00022989"/>
    </source>
</evidence>
<feature type="repeat" description="Solcar" evidence="16">
    <location>
        <begin position="58"/>
        <end position="142"/>
    </location>
</feature>
<organism evidence="18 19">
    <name type="scientific">Vombatus ursinus</name>
    <name type="common">Common wombat</name>
    <dbReference type="NCBI Taxonomy" id="29139"/>
    <lineage>
        <taxon>Eukaryota</taxon>
        <taxon>Metazoa</taxon>
        <taxon>Chordata</taxon>
        <taxon>Craniata</taxon>
        <taxon>Vertebrata</taxon>
        <taxon>Euteleostomi</taxon>
        <taxon>Mammalia</taxon>
        <taxon>Metatheria</taxon>
        <taxon>Diprotodontia</taxon>
        <taxon>Vombatidae</taxon>
        <taxon>Vombatus</taxon>
    </lineage>
</organism>
<evidence type="ECO:0000256" key="1">
    <source>
        <dbReference type="ARBA" id="ARBA00004448"/>
    </source>
</evidence>
<dbReference type="PANTHER" id="PTHR45671:SF10">
    <property type="entry name" value="SOLUTE CARRIER FAMILY 25 MEMBER 3"/>
    <property type="match status" value="1"/>
</dbReference>
<keyword evidence="7" id="KW-1133">Transmembrane helix</keyword>
<dbReference type="PANTHER" id="PTHR45671">
    <property type="entry name" value="SOLUTE CARRIER FAMILY 25 (MITOCHONDRIAL CARRIER PHOSPHATE CARRIER), MEMBER 3, LIKE-RELATED-RELATED"/>
    <property type="match status" value="1"/>
</dbReference>
<evidence type="ECO:0000256" key="11">
    <source>
        <dbReference type="ARBA" id="ARBA00024242"/>
    </source>
</evidence>